<dbReference type="Gene3D" id="1.50.10.10">
    <property type="match status" value="1"/>
</dbReference>
<dbReference type="PANTHER" id="PTHR23403:SF1">
    <property type="entry name" value="TREHALASE"/>
    <property type="match status" value="1"/>
</dbReference>
<comment type="caution">
    <text evidence="5">The sequence shown here is derived from an EMBL/GenBank/DDBJ whole genome shotgun (WGS) entry which is preliminary data.</text>
</comment>
<evidence type="ECO:0000313" key="5">
    <source>
        <dbReference type="EMBL" id="KAJ3039172.1"/>
    </source>
</evidence>
<dbReference type="PROSITE" id="PS00928">
    <property type="entry name" value="TREHALASE_2"/>
    <property type="match status" value="1"/>
</dbReference>
<evidence type="ECO:0000256" key="3">
    <source>
        <dbReference type="ARBA" id="ARBA00023295"/>
    </source>
</evidence>
<name>A0AAD5S3V3_9FUNG</name>
<dbReference type="InterPro" id="IPR001661">
    <property type="entry name" value="Glyco_hydro_37"/>
</dbReference>
<dbReference type="PRINTS" id="PR00744">
    <property type="entry name" value="GLHYDRLASE37"/>
</dbReference>
<evidence type="ECO:0000256" key="4">
    <source>
        <dbReference type="RuleBase" id="RU361180"/>
    </source>
</evidence>
<dbReference type="SUPFAM" id="SSF48208">
    <property type="entry name" value="Six-hairpin glycosidases"/>
    <property type="match status" value="2"/>
</dbReference>
<dbReference type="GO" id="GO:0005993">
    <property type="term" value="P:trehalose catabolic process"/>
    <property type="evidence" value="ECO:0007669"/>
    <property type="project" value="TreeGrafter"/>
</dbReference>
<dbReference type="GO" id="GO:0004555">
    <property type="term" value="F:alpha,alpha-trehalase activity"/>
    <property type="evidence" value="ECO:0007669"/>
    <property type="project" value="UniProtKB-EC"/>
</dbReference>
<dbReference type="InterPro" id="IPR018232">
    <property type="entry name" value="Glyco_hydro_37_CS"/>
</dbReference>
<dbReference type="PANTHER" id="PTHR23403">
    <property type="entry name" value="TREHALASE"/>
    <property type="match status" value="1"/>
</dbReference>
<evidence type="ECO:0000313" key="6">
    <source>
        <dbReference type="Proteomes" id="UP001212841"/>
    </source>
</evidence>
<dbReference type="Pfam" id="PF01204">
    <property type="entry name" value="Trehalase"/>
    <property type="match status" value="2"/>
</dbReference>
<sequence length="422" mass="47815">MPNGARIYYLNRSQPPMLTQMVDTYISVTNDVSRLTSWLQTLDNEYRFWKANRTVSFTTPGGKSVYLLRYDVLNSRPRPEAYLPDVNAVEGGNFRSQQAADLYAAIASAAESGWDFSSRWVNIPRNHTAQTENLRQLRTNTIIPVDLNSIMYINQVALQKLHTMQTAASPHGPAMFYRREATRQQLAMWEVFWDDARKVWRDWDWKAQKRRDDFNAAVFWPFWSGAALTDPRANRDGNRGIIPLPKNHLMNKGPPMPPGHRDPYGVPMGYGVLSDTTDKSTACDYLIKPFDELEYILHTWPGGIATTFYNTSMQWDLPNAWPPEQLIVLLALDKTIQILPSVPSCPPETQKHLSNMQLRLAQNYITAAFCSWRITGGDLVSMPAIRTNVTDMNGTMFEKFDVTEAKGGAGSGGEYEVQTGFG</sequence>
<keyword evidence="3 4" id="KW-0326">Glycosidase</keyword>
<dbReference type="EC" id="3.2.1.28" evidence="4"/>
<evidence type="ECO:0000256" key="1">
    <source>
        <dbReference type="ARBA" id="ARBA00005615"/>
    </source>
</evidence>
<dbReference type="InterPro" id="IPR008928">
    <property type="entry name" value="6-hairpin_glycosidase_sf"/>
</dbReference>
<reference evidence="5" key="1">
    <citation type="submission" date="2020-05" db="EMBL/GenBank/DDBJ databases">
        <title>Phylogenomic resolution of chytrid fungi.</title>
        <authorList>
            <person name="Stajich J.E."/>
            <person name="Amses K."/>
            <person name="Simmons R."/>
            <person name="Seto K."/>
            <person name="Myers J."/>
            <person name="Bonds A."/>
            <person name="Quandt C.A."/>
            <person name="Barry K."/>
            <person name="Liu P."/>
            <person name="Grigoriev I."/>
            <person name="Longcore J.E."/>
            <person name="James T.Y."/>
        </authorList>
    </citation>
    <scope>NUCLEOTIDE SEQUENCE</scope>
    <source>
        <strain evidence="5">JEL0318</strain>
    </source>
</reference>
<dbReference type="EMBL" id="JADGJD010001660">
    <property type="protein sequence ID" value="KAJ3039172.1"/>
    <property type="molecule type" value="Genomic_DNA"/>
</dbReference>
<dbReference type="Proteomes" id="UP001212841">
    <property type="component" value="Unassembled WGS sequence"/>
</dbReference>
<keyword evidence="2 4" id="KW-0378">Hydrolase</keyword>
<evidence type="ECO:0000256" key="2">
    <source>
        <dbReference type="ARBA" id="ARBA00022801"/>
    </source>
</evidence>
<proteinExistence type="inferred from homology"/>
<comment type="catalytic activity">
    <reaction evidence="4">
        <text>alpha,alpha-trehalose + H2O = alpha-D-glucose + beta-D-glucose</text>
        <dbReference type="Rhea" id="RHEA:32675"/>
        <dbReference type="ChEBI" id="CHEBI:15377"/>
        <dbReference type="ChEBI" id="CHEBI:15903"/>
        <dbReference type="ChEBI" id="CHEBI:16551"/>
        <dbReference type="ChEBI" id="CHEBI:17925"/>
        <dbReference type="EC" id="3.2.1.28"/>
    </reaction>
</comment>
<dbReference type="InterPro" id="IPR012341">
    <property type="entry name" value="6hp_glycosidase-like_sf"/>
</dbReference>
<protein>
    <recommendedName>
        <fullName evidence="4">Trehalase</fullName>
        <ecNumber evidence="4">3.2.1.28</ecNumber>
    </recommendedName>
    <alternativeName>
        <fullName evidence="4">Alpha-trehalose glucohydrolase</fullName>
    </alternativeName>
</protein>
<dbReference type="AlphaFoldDB" id="A0AAD5S3V3"/>
<comment type="similarity">
    <text evidence="1 4">Belongs to the glycosyl hydrolase 37 family.</text>
</comment>
<organism evidence="5 6">
    <name type="scientific">Rhizophlyctis rosea</name>
    <dbReference type="NCBI Taxonomy" id="64517"/>
    <lineage>
        <taxon>Eukaryota</taxon>
        <taxon>Fungi</taxon>
        <taxon>Fungi incertae sedis</taxon>
        <taxon>Chytridiomycota</taxon>
        <taxon>Chytridiomycota incertae sedis</taxon>
        <taxon>Chytridiomycetes</taxon>
        <taxon>Rhizophlyctidales</taxon>
        <taxon>Rhizophlyctidaceae</taxon>
        <taxon>Rhizophlyctis</taxon>
    </lineage>
</organism>
<keyword evidence="6" id="KW-1185">Reference proteome</keyword>
<accession>A0AAD5S3V3</accession>
<gene>
    <name evidence="5" type="ORF">HK097_002919</name>
</gene>